<dbReference type="AlphaFoldDB" id="A0A9D5CQF3"/>
<keyword evidence="7 8" id="KW-0539">Nucleus</keyword>
<feature type="region of interest" description="Disordered" evidence="9">
    <location>
        <begin position="426"/>
        <end position="468"/>
    </location>
</feature>
<feature type="compositionally biased region" description="Polar residues" evidence="9">
    <location>
        <begin position="445"/>
        <end position="468"/>
    </location>
</feature>
<dbReference type="SMART" id="SM00389">
    <property type="entry name" value="HOX"/>
    <property type="match status" value="1"/>
</dbReference>
<dbReference type="GO" id="GO:0005634">
    <property type="term" value="C:nucleus"/>
    <property type="evidence" value="ECO:0007669"/>
    <property type="project" value="UniProtKB-SubCell"/>
</dbReference>
<keyword evidence="3" id="KW-0805">Transcription regulation</keyword>
<dbReference type="InterPro" id="IPR006563">
    <property type="entry name" value="POX_dom"/>
</dbReference>
<comment type="caution">
    <text evidence="11">The sequence shown here is derived from an EMBL/GenBank/DDBJ whole genome shotgun (WGS) entry which is preliminary data.</text>
</comment>
<dbReference type="FunFam" id="1.10.10.60:FF:000083">
    <property type="entry name" value="BEL1-like homeodomain protein 4"/>
    <property type="match status" value="1"/>
</dbReference>
<evidence type="ECO:0000259" key="10">
    <source>
        <dbReference type="PROSITE" id="PS50071"/>
    </source>
</evidence>
<name>A0A9D5CQF3_9LILI</name>
<keyword evidence="5 8" id="KW-0371">Homeobox</keyword>
<dbReference type="SUPFAM" id="SSF46689">
    <property type="entry name" value="Homeodomain-like"/>
    <property type="match status" value="1"/>
</dbReference>
<accession>A0A9D5CQF3</accession>
<dbReference type="Pfam" id="PF05920">
    <property type="entry name" value="Homeobox_KN"/>
    <property type="match status" value="1"/>
</dbReference>
<dbReference type="InterPro" id="IPR008422">
    <property type="entry name" value="KN_HD"/>
</dbReference>
<evidence type="ECO:0000313" key="12">
    <source>
        <dbReference type="Proteomes" id="UP001085076"/>
    </source>
</evidence>
<comment type="subcellular location">
    <subcellularLocation>
        <location evidence="1 8">Nucleus</location>
    </subcellularLocation>
</comment>
<sequence>MATFFHGAPEIQSDSLQTLYLMNPGYVGYSDTGTPANMVLLNSSMNSLNQMSNQAQHLVGIPLQATTNQAAVPSPESNHRIHYNLWTPAPTNNSMDISSQFGHRRNSCMPLAQQGLSLSLSPQQTAYQYQPDQPDVPSPMPEITEEVRVSCGGAATTSASVASNCMPGLQNVLMGSKFLKVTQQLLDEVVSVGKGAKADTAMKAGSSSKVLMKAHRESEGNCEGETSTKRVSDLTTAERQELQMKKAKLVSMLDEVEQRYRQYHHQVQVVVSSFEAVAGAGSAKTYTALALQTISKQFRCLRDAISGQIQATSKNLGEDECLVGSKSEGGSRLRFVDHHLRQQRALQQLGMIQHNAWRPQRGLPERSVSVLRAWLFEHFLHPYPKDSDKIMLAKQTGLSRGQVSNWFINARVRLWKPMVEEMYLEETKEQEQNNGDEKTSKSDANENINSTHQDSSPTGTDQTESIKSNGPSILASVAANQAVYNDNEAMMHQPKLKKARSDELLNVGLMKSGDTISGDHGYSMLAGTVNHMSRFEAYQVGEFTPRFSGNGVALTLGLPPCDNLSLSGAQQAYLSNESIPTSDFCNLNSNNNNNNNNSSSNQTVVHTSNAYENINMQNRKRFAAQLLPDFVA</sequence>
<evidence type="ECO:0000256" key="9">
    <source>
        <dbReference type="SAM" id="MobiDB-lite"/>
    </source>
</evidence>
<dbReference type="GO" id="GO:0006355">
    <property type="term" value="P:regulation of DNA-templated transcription"/>
    <property type="evidence" value="ECO:0007669"/>
    <property type="project" value="InterPro"/>
</dbReference>
<dbReference type="GO" id="GO:0003677">
    <property type="term" value="F:DNA binding"/>
    <property type="evidence" value="ECO:0007669"/>
    <property type="project" value="UniProtKB-UniRule"/>
</dbReference>
<dbReference type="PANTHER" id="PTHR11850">
    <property type="entry name" value="HOMEOBOX PROTEIN TRANSCRIPTION FACTORS"/>
    <property type="match status" value="1"/>
</dbReference>
<dbReference type="InterPro" id="IPR001356">
    <property type="entry name" value="HD"/>
</dbReference>
<dbReference type="EMBL" id="JAGGNH010000003">
    <property type="protein sequence ID" value="KAJ0976632.1"/>
    <property type="molecule type" value="Genomic_DNA"/>
</dbReference>
<keyword evidence="6" id="KW-0804">Transcription</keyword>
<feature type="compositionally biased region" description="Basic and acidic residues" evidence="9">
    <location>
        <begin position="426"/>
        <end position="444"/>
    </location>
</feature>
<keyword evidence="12" id="KW-1185">Reference proteome</keyword>
<evidence type="ECO:0000313" key="11">
    <source>
        <dbReference type="EMBL" id="KAJ0976632.1"/>
    </source>
</evidence>
<dbReference type="Gene3D" id="1.10.10.60">
    <property type="entry name" value="Homeodomain-like"/>
    <property type="match status" value="1"/>
</dbReference>
<evidence type="ECO:0000256" key="5">
    <source>
        <dbReference type="ARBA" id="ARBA00023155"/>
    </source>
</evidence>
<evidence type="ECO:0000256" key="2">
    <source>
        <dbReference type="ARBA" id="ARBA00006454"/>
    </source>
</evidence>
<evidence type="ECO:0000256" key="4">
    <source>
        <dbReference type="ARBA" id="ARBA00023125"/>
    </source>
</evidence>
<evidence type="ECO:0000256" key="7">
    <source>
        <dbReference type="ARBA" id="ARBA00023242"/>
    </source>
</evidence>
<dbReference type="InterPro" id="IPR009057">
    <property type="entry name" value="Homeodomain-like_sf"/>
</dbReference>
<evidence type="ECO:0000256" key="6">
    <source>
        <dbReference type="ARBA" id="ARBA00023163"/>
    </source>
</evidence>
<feature type="DNA-binding region" description="Homeobox" evidence="8">
    <location>
        <begin position="356"/>
        <end position="418"/>
    </location>
</feature>
<gene>
    <name evidence="11" type="ORF">J5N97_012106</name>
</gene>
<organism evidence="11 12">
    <name type="scientific">Dioscorea zingiberensis</name>
    <dbReference type="NCBI Taxonomy" id="325984"/>
    <lineage>
        <taxon>Eukaryota</taxon>
        <taxon>Viridiplantae</taxon>
        <taxon>Streptophyta</taxon>
        <taxon>Embryophyta</taxon>
        <taxon>Tracheophyta</taxon>
        <taxon>Spermatophyta</taxon>
        <taxon>Magnoliopsida</taxon>
        <taxon>Liliopsida</taxon>
        <taxon>Dioscoreales</taxon>
        <taxon>Dioscoreaceae</taxon>
        <taxon>Dioscorea</taxon>
    </lineage>
</organism>
<dbReference type="PROSITE" id="PS50071">
    <property type="entry name" value="HOMEOBOX_2"/>
    <property type="match status" value="1"/>
</dbReference>
<reference evidence="11" key="2">
    <citation type="journal article" date="2022" name="Hortic Res">
        <title>The genome of Dioscorea zingiberensis sheds light on the biosynthesis, origin and evolution of the medicinally important diosgenin saponins.</title>
        <authorList>
            <person name="Li Y."/>
            <person name="Tan C."/>
            <person name="Li Z."/>
            <person name="Guo J."/>
            <person name="Li S."/>
            <person name="Chen X."/>
            <person name="Wang C."/>
            <person name="Dai X."/>
            <person name="Yang H."/>
            <person name="Song W."/>
            <person name="Hou L."/>
            <person name="Xu J."/>
            <person name="Tong Z."/>
            <person name="Xu A."/>
            <person name="Yuan X."/>
            <person name="Wang W."/>
            <person name="Yang Q."/>
            <person name="Chen L."/>
            <person name="Sun Z."/>
            <person name="Wang K."/>
            <person name="Pan B."/>
            <person name="Chen J."/>
            <person name="Bao Y."/>
            <person name="Liu F."/>
            <person name="Qi X."/>
            <person name="Gang D.R."/>
            <person name="Wen J."/>
            <person name="Li J."/>
        </authorList>
    </citation>
    <scope>NUCLEOTIDE SEQUENCE</scope>
    <source>
        <strain evidence="11">Dzin_1.0</strain>
    </source>
</reference>
<keyword evidence="4 8" id="KW-0238">DNA-binding</keyword>
<evidence type="ECO:0000256" key="1">
    <source>
        <dbReference type="ARBA" id="ARBA00004123"/>
    </source>
</evidence>
<evidence type="ECO:0000256" key="3">
    <source>
        <dbReference type="ARBA" id="ARBA00023015"/>
    </source>
</evidence>
<proteinExistence type="inferred from homology"/>
<feature type="domain" description="Homeobox" evidence="10">
    <location>
        <begin position="354"/>
        <end position="417"/>
    </location>
</feature>
<reference evidence="11" key="1">
    <citation type="submission" date="2021-03" db="EMBL/GenBank/DDBJ databases">
        <authorList>
            <person name="Li Z."/>
            <person name="Yang C."/>
        </authorList>
    </citation>
    <scope>NUCLEOTIDE SEQUENCE</scope>
    <source>
        <strain evidence="11">Dzin_1.0</strain>
        <tissue evidence="11">Leaf</tissue>
    </source>
</reference>
<protein>
    <recommendedName>
        <fullName evidence="10">Homeobox domain-containing protein</fullName>
    </recommendedName>
</protein>
<dbReference type="InterPro" id="IPR050224">
    <property type="entry name" value="TALE_homeobox"/>
</dbReference>
<dbReference type="SMART" id="SM00574">
    <property type="entry name" value="POX"/>
    <property type="match status" value="1"/>
</dbReference>
<comment type="similarity">
    <text evidence="2">Belongs to the TALE/BELL homeobox family.</text>
</comment>
<dbReference type="CDD" id="cd00086">
    <property type="entry name" value="homeodomain"/>
    <property type="match status" value="1"/>
</dbReference>
<dbReference type="Pfam" id="PF07526">
    <property type="entry name" value="POX"/>
    <property type="match status" value="1"/>
</dbReference>
<dbReference type="Proteomes" id="UP001085076">
    <property type="component" value="Miscellaneous, Linkage group lg03"/>
</dbReference>
<evidence type="ECO:0000256" key="8">
    <source>
        <dbReference type="PROSITE-ProRule" id="PRU00108"/>
    </source>
</evidence>
<dbReference type="OrthoDB" id="10056939at2759"/>